<dbReference type="RefSeq" id="WP_202001176.1">
    <property type="nucleotide sequence ID" value="NZ_JAERSF010000002.1"/>
</dbReference>
<dbReference type="Proteomes" id="UP000603728">
    <property type="component" value="Unassembled WGS sequence"/>
</dbReference>
<keyword evidence="2" id="KW-1185">Reference proteome</keyword>
<evidence type="ECO:0000313" key="2">
    <source>
        <dbReference type="Proteomes" id="UP000603728"/>
    </source>
</evidence>
<proteinExistence type="predicted"/>
<protein>
    <submittedName>
        <fullName evidence="1">Uncharacterized protein</fullName>
    </submittedName>
</protein>
<dbReference type="EMBL" id="JAERSF010000002">
    <property type="protein sequence ID" value="MBL0737293.1"/>
    <property type="molecule type" value="Genomic_DNA"/>
</dbReference>
<sequence length="62" mass="7301">MKQEGEPFERLENCETGDICSESGRYFCDMHPYIEKYVSKGERFPQCDQKGIPHKTSWNKLV</sequence>
<reference evidence="1 2" key="1">
    <citation type="submission" date="2021-01" db="EMBL/GenBank/DDBJ databases">
        <title>Genome seq and assembly of Flavobacterium sp. GN10.</title>
        <authorList>
            <person name="Chhetri G."/>
        </authorList>
    </citation>
    <scope>NUCLEOTIDE SEQUENCE [LARGE SCALE GENOMIC DNA]</scope>
    <source>
        <strain evidence="1 2">GN10</strain>
    </source>
</reference>
<gene>
    <name evidence="1" type="ORF">JI750_10375</name>
</gene>
<evidence type="ECO:0000313" key="1">
    <source>
        <dbReference type="EMBL" id="MBL0737293.1"/>
    </source>
</evidence>
<name>A0ABS1KDA9_9FLAO</name>
<organism evidence="1 2">
    <name type="scientific">Flavobacterium tagetis</name>
    <dbReference type="NCBI Taxonomy" id="2801336"/>
    <lineage>
        <taxon>Bacteria</taxon>
        <taxon>Pseudomonadati</taxon>
        <taxon>Bacteroidota</taxon>
        <taxon>Flavobacteriia</taxon>
        <taxon>Flavobacteriales</taxon>
        <taxon>Flavobacteriaceae</taxon>
        <taxon>Flavobacterium</taxon>
    </lineage>
</organism>
<accession>A0ABS1KDA9</accession>
<comment type="caution">
    <text evidence="1">The sequence shown here is derived from an EMBL/GenBank/DDBJ whole genome shotgun (WGS) entry which is preliminary data.</text>
</comment>